<sequence>MLSLEKSMALFKKVPNTTTSYCITIRNVKRFELALDHTSIGLSFRQTSAVIDQHKEAFGNAKLVGLNDHIVNQYVRVGVAINLQHISDILSSPCIWSFALAADGSTHRSVSYLDIRIRVCPNGSLENLHLIVVPFYNRHTAENITTMICHILDALYARWRSKIIAFSIDGGNTMTGRHAGVVTRIDHECETKLMRIWCAPHQIDLVVKDVSHFLNDGLFYKTAHDCSVHLRRQQNLQLEMGSTCPKDTNRWVHLERMLSWMLEHRRQLLIWIDEKKPASAPDDSWWLMTGGVQPLLELVNVTLVILQSPNLILSQQTSEIENLVDHLVSTMNMELVGIDDAFDAMQILEFIVVDHWRVKIKNVSRHLRNQGLWACNMFLVLDAANQT</sequence>
<protein>
    <recommendedName>
        <fullName evidence="3">Transposase</fullName>
    </recommendedName>
</protein>
<dbReference type="PANTHER" id="PTHR37067:SF3">
    <property type="entry name" value="PX DOMAIN-CONTAINING PROTEIN"/>
    <property type="match status" value="1"/>
</dbReference>
<evidence type="ECO:0008006" key="3">
    <source>
        <dbReference type="Google" id="ProtNLM"/>
    </source>
</evidence>
<dbReference type="Proteomes" id="UP001497512">
    <property type="component" value="Chromosome 18"/>
</dbReference>
<proteinExistence type="predicted"/>
<evidence type="ECO:0000313" key="1">
    <source>
        <dbReference type="EMBL" id="CAK9211820.1"/>
    </source>
</evidence>
<reference evidence="1" key="1">
    <citation type="submission" date="2024-02" db="EMBL/GenBank/DDBJ databases">
        <authorList>
            <consortium name="ELIXIR-Norway"/>
            <consortium name="Elixir Norway"/>
        </authorList>
    </citation>
    <scope>NUCLEOTIDE SEQUENCE</scope>
</reference>
<organism evidence="1 2">
    <name type="scientific">Sphagnum troendelagicum</name>
    <dbReference type="NCBI Taxonomy" id="128251"/>
    <lineage>
        <taxon>Eukaryota</taxon>
        <taxon>Viridiplantae</taxon>
        <taxon>Streptophyta</taxon>
        <taxon>Embryophyta</taxon>
        <taxon>Bryophyta</taxon>
        <taxon>Sphagnophytina</taxon>
        <taxon>Sphagnopsida</taxon>
        <taxon>Sphagnales</taxon>
        <taxon>Sphagnaceae</taxon>
        <taxon>Sphagnum</taxon>
    </lineage>
</organism>
<dbReference type="PANTHER" id="PTHR37067">
    <property type="entry name" value="PX DOMAIN-CONTAINING PROTEIN"/>
    <property type="match status" value="1"/>
</dbReference>
<dbReference type="SUPFAM" id="SSF53098">
    <property type="entry name" value="Ribonuclease H-like"/>
    <property type="match status" value="1"/>
</dbReference>
<name>A0ABP0U3M7_9BRYO</name>
<gene>
    <name evidence="1" type="ORF">CSSPTR1EN2_LOCUS11050</name>
</gene>
<evidence type="ECO:0000313" key="2">
    <source>
        <dbReference type="Proteomes" id="UP001497512"/>
    </source>
</evidence>
<dbReference type="EMBL" id="OZ019910">
    <property type="protein sequence ID" value="CAK9211820.1"/>
    <property type="molecule type" value="Genomic_DNA"/>
</dbReference>
<accession>A0ABP0U3M7</accession>
<keyword evidence="2" id="KW-1185">Reference proteome</keyword>
<dbReference type="InterPro" id="IPR012337">
    <property type="entry name" value="RNaseH-like_sf"/>
</dbReference>